<accession>A0A1G1XN68</accession>
<dbReference type="GO" id="GO:0019843">
    <property type="term" value="F:rRNA binding"/>
    <property type="evidence" value="ECO:0007669"/>
    <property type="project" value="UniProtKB-KW"/>
</dbReference>
<dbReference type="NCBIfam" id="TIGR01021">
    <property type="entry name" value="rpsE_bact"/>
    <property type="match status" value="1"/>
</dbReference>
<feature type="region of interest" description="Disordered" evidence="10">
    <location>
        <begin position="168"/>
        <end position="190"/>
    </location>
</feature>
<dbReference type="InterPro" id="IPR014721">
    <property type="entry name" value="Ribsml_uS5_D2-typ_fold_subgr"/>
</dbReference>
<dbReference type="FunFam" id="3.30.230.10:FF:000002">
    <property type="entry name" value="30S ribosomal protein S5"/>
    <property type="match status" value="1"/>
</dbReference>
<dbReference type="InterPro" id="IPR013810">
    <property type="entry name" value="Ribosomal_uS5_N"/>
</dbReference>
<reference evidence="12 13" key="1">
    <citation type="journal article" date="2016" name="Nat. Commun.">
        <title>Thousands of microbial genomes shed light on interconnected biogeochemical processes in an aquifer system.</title>
        <authorList>
            <person name="Anantharaman K."/>
            <person name="Brown C.T."/>
            <person name="Hug L.A."/>
            <person name="Sharon I."/>
            <person name="Castelle C.J."/>
            <person name="Probst A.J."/>
            <person name="Thomas B.C."/>
            <person name="Singh A."/>
            <person name="Wilkins M.J."/>
            <person name="Karaoz U."/>
            <person name="Brodie E.L."/>
            <person name="Williams K.H."/>
            <person name="Hubbard S.S."/>
            <person name="Banfield J.F."/>
        </authorList>
    </citation>
    <scope>NUCLEOTIDE SEQUENCE [LARGE SCALE GENOMIC DNA]</scope>
</reference>
<dbReference type="EMBL" id="MHHZ01000019">
    <property type="protein sequence ID" value="OGY41364.1"/>
    <property type="molecule type" value="Genomic_DNA"/>
</dbReference>
<feature type="domain" description="S5 DRBM" evidence="11">
    <location>
        <begin position="16"/>
        <end position="79"/>
    </location>
</feature>
<evidence type="ECO:0000313" key="13">
    <source>
        <dbReference type="Proteomes" id="UP000176498"/>
    </source>
</evidence>
<dbReference type="Pfam" id="PF00333">
    <property type="entry name" value="Ribosomal_S5"/>
    <property type="match status" value="1"/>
</dbReference>
<keyword evidence="3" id="KW-0694">RNA-binding</keyword>
<feature type="compositionally biased region" description="Basic and acidic residues" evidence="10">
    <location>
        <begin position="180"/>
        <end position="190"/>
    </location>
</feature>
<evidence type="ECO:0000313" key="12">
    <source>
        <dbReference type="EMBL" id="OGY41364.1"/>
    </source>
</evidence>
<evidence type="ECO:0000256" key="9">
    <source>
        <dbReference type="RuleBase" id="RU003823"/>
    </source>
</evidence>
<comment type="similarity">
    <text evidence="1 9">Belongs to the universal ribosomal protein uS5 family.</text>
</comment>
<evidence type="ECO:0000256" key="3">
    <source>
        <dbReference type="ARBA" id="ARBA00022884"/>
    </source>
</evidence>
<dbReference type="Gene3D" id="3.30.160.20">
    <property type="match status" value="1"/>
</dbReference>
<comment type="caution">
    <text evidence="12">The sequence shown here is derived from an EMBL/GenBank/DDBJ whole genome shotgun (WGS) entry which is preliminary data.</text>
</comment>
<evidence type="ECO:0000256" key="2">
    <source>
        <dbReference type="ARBA" id="ARBA00022730"/>
    </source>
</evidence>
<evidence type="ECO:0000256" key="5">
    <source>
        <dbReference type="ARBA" id="ARBA00023274"/>
    </source>
</evidence>
<organism evidence="12 13">
    <name type="scientific">Candidatus Buchananbacteria bacterium RBG_13_36_9</name>
    <dbReference type="NCBI Taxonomy" id="1797530"/>
    <lineage>
        <taxon>Bacteria</taxon>
        <taxon>Candidatus Buchananiibacteriota</taxon>
    </lineage>
</organism>
<dbReference type="Proteomes" id="UP000176498">
    <property type="component" value="Unassembled WGS sequence"/>
</dbReference>
<evidence type="ECO:0000256" key="8">
    <source>
        <dbReference type="PROSITE-ProRule" id="PRU00268"/>
    </source>
</evidence>
<dbReference type="GO" id="GO:0003735">
    <property type="term" value="F:structural constituent of ribosome"/>
    <property type="evidence" value="ECO:0007669"/>
    <property type="project" value="UniProtKB-UniRule"/>
</dbReference>
<dbReference type="PROSITE" id="PS00585">
    <property type="entry name" value="RIBOSOMAL_S5"/>
    <property type="match status" value="1"/>
</dbReference>
<evidence type="ECO:0000256" key="7">
    <source>
        <dbReference type="ARBA" id="ARBA00035519"/>
    </source>
</evidence>
<dbReference type="GO" id="GO:0006412">
    <property type="term" value="P:translation"/>
    <property type="evidence" value="ECO:0007669"/>
    <property type="project" value="InterPro"/>
</dbReference>
<sequence length="206" mass="22640">MAKKNFKEVTRKDEEFEQRVIDLARVTRVMAGGKRMKFRACLAIGDRKGRVGFGVAKGADVTAAVTKALNKAKKNLIKVTLINETIPHEVKVKFKSAKVILKPAQKGNGVKAGGPVRILCELAGISNITAKILGSGNKINNVKAVMIALQSFKHSKKADKLMKEEAVLENKETNTAQAPKSEKAKEEKKSFKEKIKNLITKTKEDK</sequence>
<dbReference type="AlphaFoldDB" id="A0A1G1XN68"/>
<proteinExistence type="inferred from homology"/>
<keyword evidence="5 8" id="KW-0687">Ribonucleoprotein</keyword>
<gene>
    <name evidence="12" type="ORF">A2Y82_00030</name>
</gene>
<dbReference type="SUPFAM" id="SSF54211">
    <property type="entry name" value="Ribosomal protein S5 domain 2-like"/>
    <property type="match status" value="1"/>
</dbReference>
<dbReference type="InterPro" id="IPR020568">
    <property type="entry name" value="Ribosomal_Su5_D2-typ_SF"/>
</dbReference>
<protein>
    <recommendedName>
        <fullName evidence="6">Small ribosomal subunit protein uS5</fullName>
    </recommendedName>
    <alternativeName>
        <fullName evidence="7">30S ribosomal protein S5</fullName>
    </alternativeName>
</protein>
<dbReference type="GO" id="GO:0015935">
    <property type="term" value="C:small ribosomal subunit"/>
    <property type="evidence" value="ECO:0007669"/>
    <property type="project" value="InterPro"/>
</dbReference>
<dbReference type="InterPro" id="IPR005712">
    <property type="entry name" value="Ribosomal_uS5_bac-type"/>
</dbReference>
<dbReference type="InterPro" id="IPR000851">
    <property type="entry name" value="Ribosomal_uS5"/>
</dbReference>
<dbReference type="PANTHER" id="PTHR48277">
    <property type="entry name" value="MITOCHONDRIAL RIBOSOMAL PROTEIN S5"/>
    <property type="match status" value="1"/>
</dbReference>
<dbReference type="SUPFAM" id="SSF54768">
    <property type="entry name" value="dsRNA-binding domain-like"/>
    <property type="match status" value="1"/>
</dbReference>
<dbReference type="PANTHER" id="PTHR48277:SF1">
    <property type="entry name" value="MITOCHONDRIAL RIBOSOMAL PROTEIN S5"/>
    <property type="match status" value="1"/>
</dbReference>
<keyword evidence="2" id="KW-0699">rRNA-binding</keyword>
<evidence type="ECO:0000256" key="4">
    <source>
        <dbReference type="ARBA" id="ARBA00022980"/>
    </source>
</evidence>
<name>A0A1G1XN68_9BACT</name>
<dbReference type="InterPro" id="IPR018192">
    <property type="entry name" value="Ribosomal_uS5_N_CS"/>
</dbReference>
<dbReference type="Pfam" id="PF03719">
    <property type="entry name" value="Ribosomal_S5_C"/>
    <property type="match status" value="1"/>
</dbReference>
<dbReference type="PROSITE" id="PS50881">
    <property type="entry name" value="S5_DSRBD"/>
    <property type="match status" value="1"/>
</dbReference>
<evidence type="ECO:0000256" key="10">
    <source>
        <dbReference type="SAM" id="MobiDB-lite"/>
    </source>
</evidence>
<dbReference type="Gene3D" id="3.30.230.10">
    <property type="match status" value="1"/>
</dbReference>
<evidence type="ECO:0000256" key="1">
    <source>
        <dbReference type="ARBA" id="ARBA00008945"/>
    </source>
</evidence>
<evidence type="ECO:0000256" key="6">
    <source>
        <dbReference type="ARBA" id="ARBA00035255"/>
    </source>
</evidence>
<evidence type="ECO:0000259" key="11">
    <source>
        <dbReference type="PROSITE" id="PS50881"/>
    </source>
</evidence>
<dbReference type="GO" id="GO:0005737">
    <property type="term" value="C:cytoplasm"/>
    <property type="evidence" value="ECO:0007669"/>
    <property type="project" value="UniProtKB-ARBA"/>
</dbReference>
<keyword evidence="4 8" id="KW-0689">Ribosomal protein</keyword>
<dbReference type="InterPro" id="IPR005324">
    <property type="entry name" value="Ribosomal_uS5_C"/>
</dbReference>